<proteinExistence type="predicted"/>
<protein>
    <submittedName>
        <fullName evidence="1">Uncharacterized protein</fullName>
    </submittedName>
</protein>
<evidence type="ECO:0000313" key="1">
    <source>
        <dbReference type="EMBL" id="OEL21338.1"/>
    </source>
</evidence>
<dbReference type="Proteomes" id="UP000095767">
    <property type="component" value="Unassembled WGS sequence"/>
</dbReference>
<dbReference type="PANTHER" id="PTHR35505:SF1">
    <property type="entry name" value="SNF2 DOMAIN PROTEIN"/>
    <property type="match status" value="1"/>
</dbReference>
<dbReference type="PANTHER" id="PTHR35505">
    <property type="entry name" value="OS01G0600300 PROTEIN"/>
    <property type="match status" value="1"/>
</dbReference>
<dbReference type="OrthoDB" id="1660458at2759"/>
<dbReference type="EMBL" id="LWDX02048181">
    <property type="protein sequence ID" value="OEL21338.1"/>
    <property type="molecule type" value="Genomic_DNA"/>
</dbReference>
<comment type="caution">
    <text evidence="1">The sequence shown here is derived from an EMBL/GenBank/DDBJ whole genome shotgun (WGS) entry which is preliminary data.</text>
</comment>
<dbReference type="AlphaFoldDB" id="A0A1E5V893"/>
<gene>
    <name evidence="1" type="ORF">BAE44_0017645</name>
</gene>
<organism evidence="1 2">
    <name type="scientific">Dichanthelium oligosanthes</name>
    <dbReference type="NCBI Taxonomy" id="888268"/>
    <lineage>
        <taxon>Eukaryota</taxon>
        <taxon>Viridiplantae</taxon>
        <taxon>Streptophyta</taxon>
        <taxon>Embryophyta</taxon>
        <taxon>Tracheophyta</taxon>
        <taxon>Spermatophyta</taxon>
        <taxon>Magnoliopsida</taxon>
        <taxon>Liliopsida</taxon>
        <taxon>Poales</taxon>
        <taxon>Poaceae</taxon>
        <taxon>PACMAD clade</taxon>
        <taxon>Panicoideae</taxon>
        <taxon>Panicodae</taxon>
        <taxon>Paniceae</taxon>
        <taxon>Dichantheliinae</taxon>
        <taxon>Dichanthelium</taxon>
    </lineage>
</organism>
<evidence type="ECO:0000313" key="2">
    <source>
        <dbReference type="Proteomes" id="UP000095767"/>
    </source>
</evidence>
<dbReference type="STRING" id="888268.A0A1E5V893"/>
<name>A0A1E5V893_9POAL</name>
<keyword evidence="2" id="KW-1185">Reference proteome</keyword>
<sequence>MAAGPLVVDFPSMGAALCFSSLESLLRDSASGFLAAVSAAPAPGAADLTNFHRVFSRVLSGYPDPPLEAVWFFSALSFHDRPDDLRSLLQLLSAFAASSPGAAKPLALLAPVVSELFHSDKTRRETEALVEAVLSYISICSSRPAAASTDGASADSGRLLPAFGELVKVWSVRHSREGRCPFQVLFPLAGVEARRELMKEGCRVDYLAGVVVAEAFLLRLCLKVQNATGVPRAELQKELRIWAVSSIPVFQNQHFFGVLLNMILNSPLPVYSLLSADDEMLVRDVLYDALILVDYSFINNVAGVDQADSSLLHIYLSRLIITLDAVNDARGKGDQGRAMSFINAFSTSNVPNYLIKWATCQAGFGALSKPIANTPQALLKWLVYLEDKGLKVFGDNSSSIKGRLVYDEVKNGYGNRMIHSDADLFFIDKQSGGEVMDTKGGDDEKAVEMETTGNAFMTVAQSMKVETNGIRKRKGCGNEDEAAVKFVKYKVEDSSVKDYYLSANNGMSSESFLDNCLFRAWTMLFWMPLLTDVVQYPVQFLLGDDGCSTLDLMRTDIFSEHTYLWIVYVGRNCEKGLKSFQQMPLIPDAPIWRKITGVCSTHGKLLDKIRPEASSTYG</sequence>
<reference evidence="1 2" key="1">
    <citation type="submission" date="2016-09" db="EMBL/GenBank/DDBJ databases">
        <title>The draft genome of Dichanthelium oligosanthes: A C3 panicoid grass species.</title>
        <authorList>
            <person name="Studer A.J."/>
            <person name="Schnable J.C."/>
            <person name="Brutnell T.P."/>
        </authorList>
    </citation>
    <scope>NUCLEOTIDE SEQUENCE [LARGE SCALE GENOMIC DNA]</scope>
    <source>
        <strain evidence="2">cv. Kellogg 1175</strain>
        <tissue evidence="1">Leaf</tissue>
    </source>
</reference>
<accession>A0A1E5V893</accession>